<evidence type="ECO:0000313" key="4">
    <source>
        <dbReference type="Proteomes" id="UP000694397"/>
    </source>
</evidence>
<dbReference type="PANTHER" id="PTHR15117">
    <property type="entry name" value="ATAXIN 7 RELATED"/>
    <property type="match status" value="1"/>
</dbReference>
<dbReference type="InterPro" id="IPR052237">
    <property type="entry name" value="Ataxin-7-like_regulator"/>
</dbReference>
<gene>
    <name evidence="3" type="primary">ATXN7</name>
    <name evidence="3" type="synonym">atxn7</name>
</gene>
<feature type="domain" description="SCA7" evidence="2">
    <location>
        <begin position="306"/>
        <end position="373"/>
    </location>
</feature>
<feature type="compositionally biased region" description="Low complexity" evidence="1">
    <location>
        <begin position="429"/>
        <end position="440"/>
    </location>
</feature>
<keyword evidence="4" id="KW-1185">Reference proteome</keyword>
<feature type="compositionally biased region" description="Low complexity" evidence="1">
    <location>
        <begin position="30"/>
        <end position="44"/>
    </location>
</feature>
<protein>
    <submittedName>
        <fullName evidence="3">Ataxin 7</fullName>
    </submittedName>
</protein>
<feature type="compositionally biased region" description="Basic and acidic residues" evidence="1">
    <location>
        <begin position="289"/>
        <end position="309"/>
    </location>
</feature>
<dbReference type="InterPro" id="IPR013243">
    <property type="entry name" value="SCA7_dom"/>
</dbReference>
<feature type="compositionally biased region" description="Polar residues" evidence="1">
    <location>
        <begin position="852"/>
        <end position="863"/>
    </location>
</feature>
<feature type="compositionally biased region" description="Polar residues" evidence="1">
    <location>
        <begin position="403"/>
        <end position="415"/>
    </location>
</feature>
<feature type="region of interest" description="Disordered" evidence="1">
    <location>
        <begin position="538"/>
        <end position="560"/>
    </location>
</feature>
<dbReference type="OrthoDB" id="21678at2759"/>
<feature type="compositionally biased region" description="Basic and acidic residues" evidence="1">
    <location>
        <begin position="1"/>
        <end position="15"/>
    </location>
</feature>
<organism evidence="3 4">
    <name type="scientific">Scleropages formosus</name>
    <name type="common">Asian bonytongue</name>
    <name type="synonym">Osteoglossum formosum</name>
    <dbReference type="NCBI Taxonomy" id="113540"/>
    <lineage>
        <taxon>Eukaryota</taxon>
        <taxon>Metazoa</taxon>
        <taxon>Chordata</taxon>
        <taxon>Craniata</taxon>
        <taxon>Vertebrata</taxon>
        <taxon>Euteleostomi</taxon>
        <taxon>Actinopterygii</taxon>
        <taxon>Neopterygii</taxon>
        <taxon>Teleostei</taxon>
        <taxon>Osteoglossocephala</taxon>
        <taxon>Osteoglossomorpha</taxon>
        <taxon>Osteoglossiformes</taxon>
        <taxon>Osteoglossidae</taxon>
        <taxon>Scleropages</taxon>
    </lineage>
</organism>
<feature type="compositionally biased region" description="Acidic residues" evidence="1">
    <location>
        <begin position="465"/>
        <end position="474"/>
    </location>
</feature>
<feature type="compositionally biased region" description="Basic and acidic residues" evidence="1">
    <location>
        <begin position="361"/>
        <end position="372"/>
    </location>
</feature>
<feature type="compositionally biased region" description="Polar residues" evidence="1">
    <location>
        <begin position="741"/>
        <end position="754"/>
    </location>
</feature>
<dbReference type="CTD" id="6314"/>
<proteinExistence type="predicted"/>
<sequence length="870" mass="92814">MSERAECDVRGEQRSAARQLRQQKHTQARTQTQTPLQIHIQQQQQPPPPRGQQGEASAAMATAGERRSLPSPQIVLGQPWSNWVDAAKLHGNDGAEPEESLKECGARNREAMRLCRDDMSIFGQCPARDDFFLVMCSYCGQVVKPQAFQAHYERRHGLTSKTPAAAVTTGAAAYPAPSLPRPGEMSGNMGPGRSATVNSTSPNSRILKSAKDKTSMHRRPLLPFKVLPDKVLTPAVKVEKIDTQVKLTHTTMPLATVSPPAKPSLNCSSVPKPPTLVSPGQLVNGKGLSLDKKQDGNESHKKQLHKRLPEREFNPDIHCGVLDLVARKPCTRSLTCKTHSLSQRRAVPGRRKRFDTLLAEHKSKTRHRELQRSSEQPQQHPPLRDPHPTPSRLAQDHHLAPHSNGTTDTKASASSRPKLHNPSLPRLNSGSSHTGGSSQGDPMLLHGSPHHSTSTTDGASRLSSDEGENEEREECMEKLDFHYSGHHPHPAAFCTFGSRQLGRGCYTFNRRWDHVRSALSAMVDKHVNSHLWKKIPPAPENLSSATPHRTSTNSLPTSHSGAGAVGFQCSTSSLSASPYAQSFEGKPVLSYGTTLNARASPLSSADHPAYSTPSRQVSSSPQMPSGLSGAPSLAPSRPPKSKPSSKSFKFKEPSGGNAGGSPNCSSAVGVAKKRKNSSPLPSQPPYPAESSPSPSPSFRKNCVLNSGGSGSAHHPSLGYSSSSSTSSTHSGVHGLGFNCTPGRTNSLSLKQDQSGRGPPSGSPAESIKRMSVVMNSSDSTLSLGPFVHQGGTEQAGNSHGAIDGRPEGRKRKGPPASGSVHSGGGGPGPGRPKVPKSLAVNNIHAKHGRSIPGTQGLPNNPLLQQPKARP</sequence>
<dbReference type="KEGG" id="sfm:108923417"/>
<evidence type="ECO:0000256" key="1">
    <source>
        <dbReference type="SAM" id="MobiDB-lite"/>
    </source>
</evidence>
<reference evidence="3" key="3">
    <citation type="submission" date="2025-09" db="UniProtKB">
        <authorList>
            <consortium name="Ensembl"/>
        </authorList>
    </citation>
    <scope>IDENTIFICATION</scope>
</reference>
<feature type="compositionally biased region" description="Polar residues" evidence="1">
    <location>
        <begin position="773"/>
        <end position="782"/>
    </location>
</feature>
<reference evidence="3" key="2">
    <citation type="submission" date="2025-08" db="UniProtKB">
        <authorList>
            <consortium name="Ensembl"/>
        </authorList>
    </citation>
    <scope>IDENTIFICATION</scope>
</reference>
<evidence type="ECO:0000259" key="2">
    <source>
        <dbReference type="PROSITE" id="PS51505"/>
    </source>
</evidence>
<feature type="compositionally biased region" description="Low complexity" evidence="1">
    <location>
        <begin position="711"/>
        <end position="736"/>
    </location>
</feature>
<feature type="region of interest" description="Disordered" evidence="1">
    <location>
        <begin position="273"/>
        <end position="309"/>
    </location>
</feature>
<name>A0A8C9S1S7_SCLFO</name>
<feature type="compositionally biased region" description="Polar residues" evidence="1">
    <location>
        <begin position="611"/>
        <end position="625"/>
    </location>
</feature>
<feature type="compositionally biased region" description="Polar residues" evidence="1">
    <location>
        <begin position="541"/>
        <end position="560"/>
    </location>
</feature>
<dbReference type="PROSITE" id="PS51505">
    <property type="entry name" value="SCA7"/>
    <property type="match status" value="1"/>
</dbReference>
<dbReference type="Proteomes" id="UP000694397">
    <property type="component" value="Chromosome 22"/>
</dbReference>
<reference evidence="3 4" key="1">
    <citation type="submission" date="2019-04" db="EMBL/GenBank/DDBJ databases">
        <authorList>
            <consortium name="Wellcome Sanger Institute Data Sharing"/>
        </authorList>
    </citation>
    <scope>NUCLEOTIDE SEQUENCE [LARGE SCALE GENOMIC DNA]</scope>
</reference>
<feature type="compositionally biased region" description="Polar residues" evidence="1">
    <location>
        <begin position="450"/>
        <end position="462"/>
    </location>
</feature>
<dbReference type="GeneID" id="108923417"/>
<feature type="region of interest" description="Disordered" evidence="1">
    <location>
        <begin position="600"/>
        <end position="870"/>
    </location>
</feature>
<dbReference type="Gene3D" id="6.10.140.670">
    <property type="match status" value="1"/>
</dbReference>
<accession>A0A8C9S1S7</accession>
<feature type="region of interest" description="Disordered" evidence="1">
    <location>
        <begin position="1"/>
        <end position="68"/>
    </location>
</feature>
<evidence type="ECO:0000313" key="3">
    <source>
        <dbReference type="Ensembl" id="ENSSFOP00015028288.1"/>
    </source>
</evidence>
<feature type="region of interest" description="Disordered" evidence="1">
    <location>
        <begin position="361"/>
        <end position="474"/>
    </location>
</feature>
<dbReference type="GeneTree" id="ENSGT00940000157279"/>
<dbReference type="PANTHER" id="PTHR15117:SF2">
    <property type="entry name" value="ATAXIN-7"/>
    <property type="match status" value="1"/>
</dbReference>
<dbReference type="Ensembl" id="ENSSFOT00015028609.2">
    <property type="protein sequence ID" value="ENSSFOP00015028288.1"/>
    <property type="gene ID" value="ENSSFOG00015018162.2"/>
</dbReference>
<dbReference type="AlphaFoldDB" id="A0A8C9S1S7"/>
<dbReference type="RefSeq" id="XP_018589658.1">
    <property type="nucleotide sequence ID" value="XM_018734142.2"/>
</dbReference>
<dbReference type="Pfam" id="PF08313">
    <property type="entry name" value="SCA7"/>
    <property type="match status" value="1"/>
</dbReference>